<protein>
    <submittedName>
        <fullName evidence="2">Uncharacterized protein</fullName>
    </submittedName>
</protein>
<feature type="chain" id="PRO_5004650988" evidence="1">
    <location>
        <begin position="18"/>
        <end position="187"/>
    </location>
</feature>
<dbReference type="AlphaFoldDB" id="U4KZJ7"/>
<dbReference type="Proteomes" id="UP000018144">
    <property type="component" value="Unassembled WGS sequence"/>
</dbReference>
<gene>
    <name evidence="2" type="ORF">PCON_07204</name>
</gene>
<keyword evidence="3" id="KW-1185">Reference proteome</keyword>
<sequence>MHTTIFLTLYFVLLASCEQIIPHNEPLLPHDSHDSLPGPHILRRTPTTLSPAEITSISAAESRLKSAYISLPGMTSFASGWLSLENQFFSTQTIIPGVAPTATNWNDVKSVQALPSSKILQFGTEYKKVVEEYVATQTFVTGEPKKTLESDVGAYLETPQTGGEGRVGVRMGMVVAGVLVGAVIVML</sequence>
<accession>U4KZJ7</accession>
<evidence type="ECO:0000256" key="1">
    <source>
        <dbReference type="SAM" id="SignalP"/>
    </source>
</evidence>
<keyword evidence="1" id="KW-0732">Signal</keyword>
<proteinExistence type="predicted"/>
<evidence type="ECO:0000313" key="3">
    <source>
        <dbReference type="Proteomes" id="UP000018144"/>
    </source>
</evidence>
<name>U4KZJ7_PYROM</name>
<evidence type="ECO:0000313" key="2">
    <source>
        <dbReference type="EMBL" id="CCX07615.1"/>
    </source>
</evidence>
<organism evidence="2 3">
    <name type="scientific">Pyronema omphalodes (strain CBS 100304)</name>
    <name type="common">Pyronema confluens</name>
    <dbReference type="NCBI Taxonomy" id="1076935"/>
    <lineage>
        <taxon>Eukaryota</taxon>
        <taxon>Fungi</taxon>
        <taxon>Dikarya</taxon>
        <taxon>Ascomycota</taxon>
        <taxon>Pezizomycotina</taxon>
        <taxon>Pezizomycetes</taxon>
        <taxon>Pezizales</taxon>
        <taxon>Pyronemataceae</taxon>
        <taxon>Pyronema</taxon>
    </lineage>
</organism>
<reference evidence="2 3" key="1">
    <citation type="journal article" date="2013" name="PLoS Genet.">
        <title>The genome and development-dependent transcriptomes of Pyronema confluens: a window into fungal evolution.</title>
        <authorList>
            <person name="Traeger S."/>
            <person name="Altegoer F."/>
            <person name="Freitag M."/>
            <person name="Gabaldon T."/>
            <person name="Kempken F."/>
            <person name="Kumar A."/>
            <person name="Marcet-Houben M."/>
            <person name="Poggeler S."/>
            <person name="Stajich J.E."/>
            <person name="Nowrousian M."/>
        </authorList>
    </citation>
    <scope>NUCLEOTIDE SEQUENCE [LARGE SCALE GENOMIC DNA]</scope>
    <source>
        <strain evidence="3">CBS 100304</strain>
        <tissue evidence="2">Vegetative mycelium</tissue>
    </source>
</reference>
<feature type="signal peptide" evidence="1">
    <location>
        <begin position="1"/>
        <end position="17"/>
    </location>
</feature>
<dbReference type="EMBL" id="HF935357">
    <property type="protein sequence ID" value="CCX07615.1"/>
    <property type="molecule type" value="Genomic_DNA"/>
</dbReference>